<dbReference type="RefSeq" id="WP_069694382.1">
    <property type="nucleotide sequence ID" value="NZ_CP043010.1"/>
</dbReference>
<evidence type="ECO:0000256" key="2">
    <source>
        <dbReference type="SAM" id="SignalP"/>
    </source>
</evidence>
<evidence type="ECO:0000256" key="1">
    <source>
        <dbReference type="SAM" id="MobiDB-lite"/>
    </source>
</evidence>
<sequence>MAWAKQRWLPALLIPLALLAAVLVSTVQAGATPTLPPKSAEEIVAMIARTEVRAFSGTVLQSSKLGLPDLNVGALGGGQEEPSLFEFLTGSHEARIYVAGPSKARLQVLDRMAERDVVVNGTEAWFYSSADNSAVHTTLPARPEAATSPAAPDDNARNLPSPEALADRFLETMDDHTEVSVGEPATVAGRGAYTLMLVPRSTDTLVDRIAINVDSETGFPLGVTVRAKGQADPTFSASFSSFDPGVPDPALFTFTPPPGATVKEAAVTEKEAPTWAPRPKTSESSGPAGPRHPSKDVSGQGWDSVVVLPAGSAPQGLVTNPQLAQALQPVAGGRALTTSLVSVLILDDGRVFAGMVPLERLQDVAGARGTAAG</sequence>
<keyword evidence="4" id="KW-1185">Reference proteome</keyword>
<accession>A0AAX3END7</accession>
<organism evidence="3 4">
    <name type="scientific">Paenarthrobacter ureafaciens</name>
    <dbReference type="NCBI Taxonomy" id="37931"/>
    <lineage>
        <taxon>Bacteria</taxon>
        <taxon>Bacillati</taxon>
        <taxon>Actinomycetota</taxon>
        <taxon>Actinomycetes</taxon>
        <taxon>Micrococcales</taxon>
        <taxon>Micrococcaceae</taxon>
        <taxon>Paenarthrobacter</taxon>
    </lineage>
</organism>
<dbReference type="InterPro" id="IPR029046">
    <property type="entry name" value="LolA/LolB/LppX"/>
</dbReference>
<dbReference type="InterPro" id="IPR052944">
    <property type="entry name" value="Sporulation_related"/>
</dbReference>
<dbReference type="EMBL" id="CP101185">
    <property type="protein sequence ID" value="UYV99559.1"/>
    <property type="molecule type" value="Genomic_DNA"/>
</dbReference>
<keyword evidence="2" id="KW-0732">Signal</keyword>
<dbReference type="SUPFAM" id="SSF89392">
    <property type="entry name" value="Prokaryotic lipoproteins and lipoprotein localization factors"/>
    <property type="match status" value="1"/>
</dbReference>
<feature type="region of interest" description="Disordered" evidence="1">
    <location>
        <begin position="138"/>
        <end position="159"/>
    </location>
</feature>
<dbReference type="PANTHER" id="PTHR37507">
    <property type="entry name" value="SPORULATION PROTEIN YDCC"/>
    <property type="match status" value="1"/>
</dbReference>
<evidence type="ECO:0000313" key="4">
    <source>
        <dbReference type="Proteomes" id="UP001163293"/>
    </source>
</evidence>
<protein>
    <submittedName>
        <fullName evidence="3">DUF2092 domain-containing protein</fullName>
    </submittedName>
</protein>
<feature type="signal peptide" evidence="2">
    <location>
        <begin position="1"/>
        <end position="31"/>
    </location>
</feature>
<dbReference type="Gene3D" id="2.50.20.10">
    <property type="entry name" value="Lipoprotein localisation LolA/LolB/LppX"/>
    <property type="match status" value="1"/>
</dbReference>
<dbReference type="Proteomes" id="UP001163293">
    <property type="component" value="Chromosome"/>
</dbReference>
<dbReference type="AlphaFoldDB" id="A0AAX3END7"/>
<evidence type="ECO:0000313" key="3">
    <source>
        <dbReference type="EMBL" id="UYV99559.1"/>
    </source>
</evidence>
<gene>
    <name evidence="3" type="ORF">NL394_10295</name>
</gene>
<dbReference type="PANTHER" id="PTHR37507:SF2">
    <property type="entry name" value="SPORULATION PROTEIN YDCC"/>
    <property type="match status" value="1"/>
</dbReference>
<proteinExistence type="predicted"/>
<feature type="region of interest" description="Disordered" evidence="1">
    <location>
        <begin position="266"/>
        <end position="301"/>
    </location>
</feature>
<feature type="chain" id="PRO_5043746595" evidence="2">
    <location>
        <begin position="32"/>
        <end position="373"/>
    </location>
</feature>
<reference evidence="3" key="1">
    <citation type="submission" date="2022-07" db="EMBL/GenBank/DDBJ databases">
        <authorList>
            <person name="Wu T."/>
        </authorList>
    </citation>
    <scope>NUCLEOTIDE SEQUENCE</scope>
    <source>
        <strain evidence="3">SD-1</strain>
    </source>
</reference>
<name>A0AAX3END7_PAEUR</name>